<evidence type="ECO:0000313" key="2">
    <source>
        <dbReference type="Proteomes" id="UP000708208"/>
    </source>
</evidence>
<name>A0A8J2L9K6_9HEXA</name>
<gene>
    <name evidence="1" type="ORF">AFUS01_LOCUS38245</name>
</gene>
<dbReference type="EMBL" id="CAJVCH010547049">
    <property type="protein sequence ID" value="CAG7828306.1"/>
    <property type="molecule type" value="Genomic_DNA"/>
</dbReference>
<keyword evidence="2" id="KW-1185">Reference proteome</keyword>
<feature type="non-terminal residue" evidence="1">
    <location>
        <position position="157"/>
    </location>
</feature>
<organism evidence="1 2">
    <name type="scientific">Allacma fusca</name>
    <dbReference type="NCBI Taxonomy" id="39272"/>
    <lineage>
        <taxon>Eukaryota</taxon>
        <taxon>Metazoa</taxon>
        <taxon>Ecdysozoa</taxon>
        <taxon>Arthropoda</taxon>
        <taxon>Hexapoda</taxon>
        <taxon>Collembola</taxon>
        <taxon>Symphypleona</taxon>
        <taxon>Sminthuridae</taxon>
        <taxon>Allacma</taxon>
    </lineage>
</organism>
<accession>A0A8J2L9K6</accession>
<reference evidence="1" key="1">
    <citation type="submission" date="2021-06" db="EMBL/GenBank/DDBJ databases">
        <authorList>
            <person name="Hodson N. C."/>
            <person name="Mongue J. A."/>
            <person name="Jaron S. K."/>
        </authorList>
    </citation>
    <scope>NUCLEOTIDE SEQUENCE</scope>
</reference>
<protein>
    <submittedName>
        <fullName evidence="1">Uncharacterized protein</fullName>
    </submittedName>
</protein>
<comment type="caution">
    <text evidence="1">The sequence shown here is derived from an EMBL/GenBank/DDBJ whole genome shotgun (WGS) entry which is preliminary data.</text>
</comment>
<dbReference type="AlphaFoldDB" id="A0A8J2L9K6"/>
<proteinExistence type="predicted"/>
<dbReference type="Proteomes" id="UP000708208">
    <property type="component" value="Unassembled WGS sequence"/>
</dbReference>
<sequence>MVLPEDNCTCQEIHSLAVEINLLAKNMQSAKEQTVLETIMLKLTANSYKCLTKIATERELLDKVHSTVSMVTYRRGIIRQNVFRCELYQKFEAYFQHSPADVSVADFYDKVILPMIDIEIVDTFGLKSPSSTIQEHLINLVNSDAKHFYRRNNEILG</sequence>
<evidence type="ECO:0000313" key="1">
    <source>
        <dbReference type="EMBL" id="CAG7828306.1"/>
    </source>
</evidence>